<dbReference type="EMBL" id="JQED01000047">
    <property type="protein sequence ID" value="KGJ88359.1"/>
    <property type="molecule type" value="Genomic_DNA"/>
</dbReference>
<organism evidence="2 3">
    <name type="scientific">Colwellia psychrerythraea</name>
    <name type="common">Vibrio psychroerythus</name>
    <dbReference type="NCBI Taxonomy" id="28229"/>
    <lineage>
        <taxon>Bacteria</taxon>
        <taxon>Pseudomonadati</taxon>
        <taxon>Pseudomonadota</taxon>
        <taxon>Gammaproteobacteria</taxon>
        <taxon>Alteromonadales</taxon>
        <taxon>Colwelliaceae</taxon>
        <taxon>Colwellia</taxon>
    </lineage>
</organism>
<dbReference type="Gene3D" id="3.10.450.50">
    <property type="match status" value="1"/>
</dbReference>
<protein>
    <submittedName>
        <fullName evidence="2">SEC-C motif domain protein</fullName>
    </submittedName>
</protein>
<evidence type="ECO:0000313" key="3">
    <source>
        <dbReference type="Proteomes" id="UP000029843"/>
    </source>
</evidence>
<dbReference type="RefSeq" id="WP_223303670.1">
    <property type="nucleotide sequence ID" value="NZ_JQED01000047.1"/>
</dbReference>
<evidence type="ECO:0000313" key="2">
    <source>
        <dbReference type="EMBL" id="KGJ88359.1"/>
    </source>
</evidence>
<dbReference type="Pfam" id="PF02810">
    <property type="entry name" value="SEC-C"/>
    <property type="match status" value="1"/>
</dbReference>
<dbReference type="AlphaFoldDB" id="A0A099KC92"/>
<dbReference type="PATRIC" id="fig|28229.4.peg.3541"/>
<name>A0A099KC92_COLPS</name>
<proteinExistence type="predicted"/>
<dbReference type="SUPFAM" id="SSF103642">
    <property type="entry name" value="Sec-C motif"/>
    <property type="match status" value="1"/>
</dbReference>
<comment type="caution">
    <text evidence="2">The sequence shown here is derived from an EMBL/GenBank/DDBJ whole genome shotgun (WGS) entry which is preliminary data.</text>
</comment>
<gene>
    <name evidence="2" type="ORF">ND2E_4195</name>
</gene>
<evidence type="ECO:0000256" key="1">
    <source>
        <dbReference type="SAM" id="MobiDB-lite"/>
    </source>
</evidence>
<accession>A0A099KC92</accession>
<feature type="region of interest" description="Disordered" evidence="1">
    <location>
        <begin position="1"/>
        <end position="24"/>
    </location>
</feature>
<dbReference type="InterPro" id="IPR004027">
    <property type="entry name" value="SEC_C_motif"/>
</dbReference>
<reference evidence="2 3" key="1">
    <citation type="submission" date="2014-08" db="EMBL/GenBank/DDBJ databases">
        <title>Genomic and Phenotypic Diversity of Colwellia psychrerythraea strains from Disparate Marine Basins.</title>
        <authorList>
            <person name="Techtmann S.M."/>
            <person name="Stelling S.C."/>
            <person name="Utturkar S.M."/>
            <person name="Alshibli N."/>
            <person name="Harris A."/>
            <person name="Brown S.D."/>
            <person name="Hazen T.C."/>
        </authorList>
    </citation>
    <scope>NUCLEOTIDE SEQUENCE [LARGE SCALE GENOMIC DNA]</scope>
    <source>
        <strain evidence="2 3">ND2E</strain>
    </source>
</reference>
<sequence length="59" mass="6238">MMNKDSQGNANQSSADETSCYSKSSCCAPAAPIVHAQPKIGRNDPCPCKSGRKFKKCCG</sequence>
<dbReference type="Proteomes" id="UP000029843">
    <property type="component" value="Unassembled WGS sequence"/>
</dbReference>